<keyword evidence="5 6" id="KW-0408">Iron</keyword>
<evidence type="ECO:0000256" key="3">
    <source>
        <dbReference type="ARBA" id="ARBA00022723"/>
    </source>
</evidence>
<keyword evidence="3 6" id="KW-0479">Metal-binding</keyword>
<keyword evidence="1" id="KW-0813">Transport</keyword>
<dbReference type="PANTHER" id="PTHR11961">
    <property type="entry name" value="CYTOCHROME C"/>
    <property type="match status" value="1"/>
</dbReference>
<dbReference type="EMBL" id="FWFX01000007">
    <property type="protein sequence ID" value="SLN50826.1"/>
    <property type="molecule type" value="Genomic_DNA"/>
</dbReference>
<dbReference type="GO" id="GO:0009055">
    <property type="term" value="F:electron transfer activity"/>
    <property type="evidence" value="ECO:0007669"/>
    <property type="project" value="InterPro"/>
</dbReference>
<evidence type="ECO:0000256" key="2">
    <source>
        <dbReference type="ARBA" id="ARBA00022617"/>
    </source>
</evidence>
<evidence type="ECO:0000313" key="10">
    <source>
        <dbReference type="Proteomes" id="UP000193061"/>
    </source>
</evidence>
<keyword evidence="4" id="KW-0249">Electron transport</keyword>
<evidence type="ECO:0000256" key="5">
    <source>
        <dbReference type="ARBA" id="ARBA00023004"/>
    </source>
</evidence>
<proteinExistence type="predicted"/>
<dbReference type="GO" id="GO:0046872">
    <property type="term" value="F:metal ion binding"/>
    <property type="evidence" value="ECO:0007669"/>
    <property type="project" value="UniProtKB-KW"/>
</dbReference>
<keyword evidence="10" id="KW-1185">Reference proteome</keyword>
<gene>
    <name evidence="9" type="primary">cycA</name>
    <name evidence="9" type="ORF">ROA7450_02534</name>
</gene>
<name>A0A1X6ZH07_9RHOB</name>
<accession>A0A1X6ZH07</accession>
<dbReference type="Proteomes" id="UP000193061">
    <property type="component" value="Unassembled WGS sequence"/>
</dbReference>
<dbReference type="AlphaFoldDB" id="A0A1X6ZH07"/>
<keyword evidence="7" id="KW-0732">Signal</keyword>
<evidence type="ECO:0000256" key="1">
    <source>
        <dbReference type="ARBA" id="ARBA00022448"/>
    </source>
</evidence>
<dbReference type="InterPro" id="IPR036909">
    <property type="entry name" value="Cyt_c-like_dom_sf"/>
</dbReference>
<dbReference type="Gene3D" id="1.10.760.10">
    <property type="entry name" value="Cytochrome c-like domain"/>
    <property type="match status" value="1"/>
</dbReference>
<evidence type="ECO:0000256" key="6">
    <source>
        <dbReference type="PROSITE-ProRule" id="PRU00433"/>
    </source>
</evidence>
<evidence type="ECO:0000256" key="7">
    <source>
        <dbReference type="SAM" id="SignalP"/>
    </source>
</evidence>
<dbReference type="InterPro" id="IPR009056">
    <property type="entry name" value="Cyt_c-like_dom"/>
</dbReference>
<reference evidence="9 10" key="1">
    <citation type="submission" date="2017-03" db="EMBL/GenBank/DDBJ databases">
        <authorList>
            <person name="Afonso C.L."/>
            <person name="Miller P.J."/>
            <person name="Scott M.A."/>
            <person name="Spackman E."/>
            <person name="Goraichik I."/>
            <person name="Dimitrov K.M."/>
            <person name="Suarez D.L."/>
            <person name="Swayne D.E."/>
        </authorList>
    </citation>
    <scope>NUCLEOTIDE SEQUENCE [LARGE SCALE GENOMIC DNA]</scope>
    <source>
        <strain evidence="9 10">CECT 7450</strain>
    </source>
</reference>
<dbReference type="InterPro" id="IPR002327">
    <property type="entry name" value="Cyt_c_1A/1B"/>
</dbReference>
<dbReference type="PROSITE" id="PS51007">
    <property type="entry name" value="CYTC"/>
    <property type="match status" value="1"/>
</dbReference>
<feature type="domain" description="Cytochrome c" evidence="8">
    <location>
        <begin position="21"/>
        <end position="127"/>
    </location>
</feature>
<protein>
    <submittedName>
        <fullName evidence="9">Cytochrome c-550</fullName>
    </submittedName>
</protein>
<dbReference type="RefSeq" id="WP_085806159.1">
    <property type="nucleotide sequence ID" value="NZ_FWFX01000007.1"/>
</dbReference>
<feature type="chain" id="PRO_5012168573" evidence="7">
    <location>
        <begin position="21"/>
        <end position="143"/>
    </location>
</feature>
<feature type="signal peptide" evidence="7">
    <location>
        <begin position="1"/>
        <end position="20"/>
    </location>
</feature>
<dbReference type="OrthoDB" id="9805828at2"/>
<dbReference type="SUPFAM" id="SSF46626">
    <property type="entry name" value="Cytochrome c"/>
    <property type="match status" value="1"/>
</dbReference>
<organism evidence="9 10">
    <name type="scientific">Roseovarius albus</name>
    <dbReference type="NCBI Taxonomy" id="1247867"/>
    <lineage>
        <taxon>Bacteria</taxon>
        <taxon>Pseudomonadati</taxon>
        <taxon>Pseudomonadota</taxon>
        <taxon>Alphaproteobacteria</taxon>
        <taxon>Rhodobacterales</taxon>
        <taxon>Roseobacteraceae</taxon>
        <taxon>Roseovarius</taxon>
    </lineage>
</organism>
<dbReference type="GO" id="GO:0020037">
    <property type="term" value="F:heme binding"/>
    <property type="evidence" value="ECO:0007669"/>
    <property type="project" value="InterPro"/>
</dbReference>
<evidence type="ECO:0000313" key="9">
    <source>
        <dbReference type="EMBL" id="SLN50826.1"/>
    </source>
</evidence>
<sequence length="143" mass="15116">MKPIVPAIIASFAFALPVSAQDIEKGEKEFKRCRACHAIASEDETFVKGGKTGPNLYGIIGRTAGSVEGFKYSPELVELGGGGLVWDETNLLEYIADPNTFIGGRSKMTKQKVKNGPDLAAFLATFSEGASSDPGEAAEETAD</sequence>
<keyword evidence="2 6" id="KW-0349">Heme</keyword>
<evidence type="ECO:0000259" key="8">
    <source>
        <dbReference type="PROSITE" id="PS51007"/>
    </source>
</evidence>
<evidence type="ECO:0000256" key="4">
    <source>
        <dbReference type="ARBA" id="ARBA00022982"/>
    </source>
</evidence>